<dbReference type="RefSeq" id="WP_119439645.1">
    <property type="nucleotide sequence ID" value="NZ_QWGR01000015.1"/>
</dbReference>
<proteinExistence type="predicted"/>
<dbReference type="EMBL" id="QWGR01000015">
    <property type="protein sequence ID" value="RIJ46371.1"/>
    <property type="molecule type" value="Genomic_DNA"/>
</dbReference>
<evidence type="ECO:0000256" key="1">
    <source>
        <dbReference type="SAM" id="Phobius"/>
    </source>
</evidence>
<dbReference type="OrthoDB" id="650093at2"/>
<dbReference type="Proteomes" id="UP000265926">
    <property type="component" value="Unassembled WGS sequence"/>
</dbReference>
<keyword evidence="5" id="KW-1185">Reference proteome</keyword>
<keyword evidence="1" id="KW-0812">Transmembrane</keyword>
<dbReference type="InterPro" id="IPR012373">
    <property type="entry name" value="Ferrdict_sens_TM"/>
</dbReference>
<name>A0A399SVN7_9BACT</name>
<sequence>MRSIIQKYMEGRANEKEQKELLVWLRKKDSRVDFDSQKLDWERNLNSQYFPKGGEKVWHEIQDHMLNVSFEGWQHSKKMSWMLKIAAVFLLLIGLSTSTWFLLRGHDGGTMYTSIMADKGQVSKAVLPDGSIIWLNSGSEIKYNNRFGEGNRLVELQGEAYFKVTKNADLPFSVNNSELTVRVFGTAFNVKAFDSDDEIDIVLEEGSVGLIPLGAKKAVYNMVPGQHANFNKLNKKLLVRHVNTTRFTSWKEGIVNIFDQPLFLVVERLENRYNQHFELEEEVKDIHFTFTIKNESLSDIIKLMEKIAPVKAEQKENTIVFRLDKTQKLKLP</sequence>
<feature type="domain" description="Protein FecR C-terminal" evidence="3">
    <location>
        <begin position="260"/>
        <end position="320"/>
    </location>
</feature>
<feature type="transmembrane region" description="Helical" evidence="1">
    <location>
        <begin position="81"/>
        <end position="103"/>
    </location>
</feature>
<dbReference type="Gene3D" id="2.60.120.1440">
    <property type="match status" value="1"/>
</dbReference>
<dbReference type="Pfam" id="PF04773">
    <property type="entry name" value="FecR"/>
    <property type="match status" value="1"/>
</dbReference>
<keyword evidence="1" id="KW-0472">Membrane</keyword>
<gene>
    <name evidence="4" type="ORF">D1614_19420</name>
</gene>
<reference evidence="4 5" key="1">
    <citation type="submission" date="2018-08" db="EMBL/GenBank/DDBJ databases">
        <title>Pallidiluteibacterium maritimus gen. nov., sp. nov., isolated from coastal sediment.</title>
        <authorList>
            <person name="Zhou L.Y."/>
        </authorList>
    </citation>
    <scope>NUCLEOTIDE SEQUENCE [LARGE SCALE GENOMIC DNA]</scope>
    <source>
        <strain evidence="4 5">XSD2</strain>
    </source>
</reference>
<organism evidence="4 5">
    <name type="scientific">Maribellus luteus</name>
    <dbReference type="NCBI Taxonomy" id="2305463"/>
    <lineage>
        <taxon>Bacteria</taxon>
        <taxon>Pseudomonadati</taxon>
        <taxon>Bacteroidota</taxon>
        <taxon>Bacteroidia</taxon>
        <taxon>Marinilabiliales</taxon>
        <taxon>Prolixibacteraceae</taxon>
        <taxon>Maribellus</taxon>
    </lineage>
</organism>
<evidence type="ECO:0000259" key="2">
    <source>
        <dbReference type="Pfam" id="PF04773"/>
    </source>
</evidence>
<evidence type="ECO:0000259" key="3">
    <source>
        <dbReference type="Pfam" id="PF16344"/>
    </source>
</evidence>
<dbReference type="AlphaFoldDB" id="A0A399SVN7"/>
<accession>A0A399SVN7</accession>
<dbReference type="PANTHER" id="PTHR30273">
    <property type="entry name" value="PERIPLASMIC SIGNAL SENSOR AND SIGMA FACTOR ACTIVATOR FECR-RELATED"/>
    <property type="match status" value="1"/>
</dbReference>
<feature type="domain" description="FecR protein" evidence="2">
    <location>
        <begin position="118"/>
        <end position="208"/>
    </location>
</feature>
<keyword evidence="1" id="KW-1133">Transmembrane helix</keyword>
<dbReference type="Gene3D" id="3.55.50.30">
    <property type="match status" value="1"/>
</dbReference>
<dbReference type="GO" id="GO:0016989">
    <property type="term" value="F:sigma factor antagonist activity"/>
    <property type="evidence" value="ECO:0007669"/>
    <property type="project" value="TreeGrafter"/>
</dbReference>
<dbReference type="InterPro" id="IPR006860">
    <property type="entry name" value="FecR"/>
</dbReference>
<evidence type="ECO:0000313" key="4">
    <source>
        <dbReference type="EMBL" id="RIJ46371.1"/>
    </source>
</evidence>
<dbReference type="InterPro" id="IPR032508">
    <property type="entry name" value="FecR_C"/>
</dbReference>
<comment type="caution">
    <text evidence="4">The sequence shown here is derived from an EMBL/GenBank/DDBJ whole genome shotgun (WGS) entry which is preliminary data.</text>
</comment>
<evidence type="ECO:0000313" key="5">
    <source>
        <dbReference type="Proteomes" id="UP000265926"/>
    </source>
</evidence>
<dbReference type="Pfam" id="PF16344">
    <property type="entry name" value="FecR_C"/>
    <property type="match status" value="1"/>
</dbReference>
<protein>
    <submittedName>
        <fullName evidence="4">DUF4974 domain-containing protein</fullName>
    </submittedName>
</protein>
<dbReference type="PIRSF" id="PIRSF018266">
    <property type="entry name" value="FecR"/>
    <property type="match status" value="1"/>
</dbReference>
<dbReference type="PANTHER" id="PTHR30273:SF2">
    <property type="entry name" value="PROTEIN FECR"/>
    <property type="match status" value="1"/>
</dbReference>